<dbReference type="PRINTS" id="PR00364">
    <property type="entry name" value="DISEASERSIST"/>
</dbReference>
<evidence type="ECO:0000313" key="13">
    <source>
        <dbReference type="EnsemblPlants" id="TraesCS5B02G540000.2"/>
    </source>
</evidence>
<dbReference type="InterPro" id="IPR032675">
    <property type="entry name" value="LRR_dom_sf"/>
</dbReference>
<evidence type="ECO:0000256" key="4">
    <source>
        <dbReference type="ARBA" id="ARBA00022741"/>
    </source>
</evidence>
<dbReference type="Gramene" id="TraesLDM5B03G03021850.1">
    <property type="protein sequence ID" value="TraesLDM5B03G03021850.1"/>
    <property type="gene ID" value="TraesLDM5B03G03021850"/>
</dbReference>
<evidence type="ECO:0000256" key="1">
    <source>
        <dbReference type="ARBA" id="ARBA00008894"/>
    </source>
</evidence>
<feature type="domain" description="NB-ARC" evidence="9">
    <location>
        <begin position="198"/>
        <end position="348"/>
    </location>
</feature>
<sequence length="993" mass="112266">MAPVVSASLGALAPLLVKLTTLLANECGRLKGVRREIRSLKSELTSMHGALTEYTKLEDPNDQVKAWILLVRELAYDTEDVFDKFIHQLGNGSHQGGFKEFFRKAARSLKTLGSRRKIANQITELKVRIKQVKELKDSYKLNDTSSSTAGQVAVDPRLQALFAEETHLVGVDGPRDDLVKWMVKEGNNPSNDLMVEESKPKPCKVLSIVGFGGLGKTTLANEVYRNVQGYFHCKAFVSVSQKPDIKKIMKDVISQVSCKDGSTKDTDYWDEKKYIAKLREMLQDKRYLIIIDDVWSTQVWNTIKCAFPENNCSSRIIATTRIIDVAKSCCLSEDDRMYEMEPLSDLQSKLLFFRRIFGSNKDCPHTLNKVSNDILKKCGGLPLAIISISSLLANRPETKDEWEKVKRSIGSTLENNQSLEGMTSILSLSYNDLPPNLKTCFLYLSVFPEDYVIERNRLVMRWIAEGFISEERGQSQQEVAENYFYELINKSMVQPVGIGYDGKVQACRVHDMMLEIIISKSAEDNFTTIVGGGQTSLVNRQGIIRRLSIQHIDQELAFALANEDLSHVRSLTVTSLGCMKNIPQLAEFEALRVLDFEGCQGLEEYEMKNIDRFFQLKYLSLRDTDISELPSGIVMLHDLETLDVRSLKIEELPSAIVLLTKLQYLFTEKSCKLPNRIGNMKNLRGIHCFDITESSTAAMEDLGNLTRLNTLSLRWDNEDNHKRDEEIILSSLCKLSSCKLHSLHIVGLGCMDFIDSWSPPLSCLRIFEADGDTYFWNVPKWISPGLTSLTHLSINLAEFMEEDLHTLGNLPSLVILNLRLDVGPDTRLTVIGFPCLKKFELHRQYGAYVTFQKGAMPKLEMLEVSFDVSVAETHGFYLGIEHLPCLKVIKLDLKQGDNLLRYLAAAVVINEVRAHSNRPKFAYRVGPGEYVNFGTNSDEEKSQLPWRRGSVESLETDGGEKNQLQMKSKYKAPIILDEVVLTCARMVCSWLDD</sequence>
<dbReference type="Gene3D" id="3.40.50.300">
    <property type="entry name" value="P-loop containing nucleotide triphosphate hydrolases"/>
    <property type="match status" value="1"/>
</dbReference>
<dbReference type="Pfam" id="PF23559">
    <property type="entry name" value="WHD_DRP"/>
    <property type="match status" value="1"/>
</dbReference>
<dbReference type="Gramene" id="TraesKAR5B01G0465430.1">
    <property type="protein sequence ID" value="cds.TraesKAR5B01G0465430.1"/>
    <property type="gene ID" value="TraesKAR5B01G0465430"/>
</dbReference>
<dbReference type="Pfam" id="PF18052">
    <property type="entry name" value="Rx_N"/>
    <property type="match status" value="1"/>
</dbReference>
<dbReference type="Gramene" id="TraesMAC5B03G03016650.1">
    <property type="protein sequence ID" value="TraesMAC5B03G03016650.1"/>
    <property type="gene ID" value="TraesMAC5B03G03016650"/>
</dbReference>
<dbReference type="Gramene" id="TraesPARA_EIv1.0_1759630.1">
    <property type="protein sequence ID" value="TraesPARA_EIv1.0_1759630.1.CDS"/>
    <property type="gene ID" value="TraesPARA_EIv1.0_1759630"/>
</dbReference>
<proteinExistence type="inferred from homology"/>
<dbReference type="Gramene" id="TraesSTA5B03G03010450.1">
    <property type="protein sequence ID" value="TraesSTA5B03G03010450.1"/>
    <property type="gene ID" value="TraesSTA5B03G03010450"/>
</dbReference>
<evidence type="ECO:0000259" key="11">
    <source>
        <dbReference type="Pfam" id="PF23559"/>
    </source>
</evidence>
<dbReference type="Proteomes" id="UP000019116">
    <property type="component" value="Chromosome 5B"/>
</dbReference>
<dbReference type="KEGG" id="taes:123117829"/>
<dbReference type="Gene3D" id="1.20.5.4130">
    <property type="match status" value="1"/>
</dbReference>
<dbReference type="Gramene" id="TraesJUL5B03G03041620.1">
    <property type="protein sequence ID" value="TraesJUL5B03G03041620.1"/>
    <property type="gene ID" value="TraesJUL5B03G03041620"/>
</dbReference>
<dbReference type="FunFam" id="1.10.10.10:FF:000322">
    <property type="entry name" value="Probable disease resistance protein At1g63360"/>
    <property type="match status" value="1"/>
</dbReference>
<dbReference type="InterPro" id="IPR055414">
    <property type="entry name" value="LRR_R13L4/SHOC2-like"/>
</dbReference>
<dbReference type="Gramene" id="TraesRN5B0101305200.2">
    <property type="protein sequence ID" value="TraesRN5B0101305200.2"/>
    <property type="gene ID" value="TraesRN5B0101305200"/>
</dbReference>
<dbReference type="EnsemblPlants" id="TraesCS5B02G540000.2">
    <property type="protein sequence ID" value="TraesCS5B02G540000.2"/>
    <property type="gene ID" value="TraesCS5B02G540000"/>
</dbReference>
<feature type="coiled-coil region" evidence="7">
    <location>
        <begin position="115"/>
        <end position="142"/>
    </location>
</feature>
<dbReference type="GO" id="GO:0042742">
    <property type="term" value="P:defense response to bacterium"/>
    <property type="evidence" value="ECO:0007669"/>
    <property type="project" value="UniProtKB-ARBA"/>
</dbReference>
<dbReference type="FunFam" id="3.40.50.300:FF:001091">
    <property type="entry name" value="Probable disease resistance protein At1g61300"/>
    <property type="match status" value="1"/>
</dbReference>
<evidence type="ECO:0000256" key="3">
    <source>
        <dbReference type="ARBA" id="ARBA00022737"/>
    </source>
</evidence>
<organism evidence="13">
    <name type="scientific">Triticum aestivum</name>
    <name type="common">Wheat</name>
    <dbReference type="NCBI Taxonomy" id="4565"/>
    <lineage>
        <taxon>Eukaryota</taxon>
        <taxon>Viridiplantae</taxon>
        <taxon>Streptophyta</taxon>
        <taxon>Embryophyta</taxon>
        <taxon>Tracheophyta</taxon>
        <taxon>Spermatophyta</taxon>
        <taxon>Magnoliopsida</taxon>
        <taxon>Liliopsida</taxon>
        <taxon>Poales</taxon>
        <taxon>Poaceae</taxon>
        <taxon>BOP clade</taxon>
        <taxon>Pooideae</taxon>
        <taxon>Triticodae</taxon>
        <taxon>Triticeae</taxon>
        <taxon>Triticinae</taxon>
        <taxon>Triticum</taxon>
    </lineage>
</organism>
<dbReference type="PANTHER" id="PTHR23155">
    <property type="entry name" value="DISEASE RESISTANCE PROTEIN RP"/>
    <property type="match status" value="1"/>
</dbReference>
<dbReference type="InterPro" id="IPR036388">
    <property type="entry name" value="WH-like_DNA-bd_sf"/>
</dbReference>
<accession>A0A3B6LYB5</accession>
<evidence type="ECO:0000259" key="9">
    <source>
        <dbReference type="Pfam" id="PF00931"/>
    </source>
</evidence>
<feature type="signal peptide" evidence="8">
    <location>
        <begin position="1"/>
        <end position="24"/>
    </location>
</feature>
<keyword evidence="2" id="KW-0433">Leucine-rich repeat</keyword>
<dbReference type="GO" id="GO:0009626">
    <property type="term" value="P:plant-type hypersensitive response"/>
    <property type="evidence" value="ECO:0007669"/>
    <property type="project" value="UniProtKB-ARBA"/>
</dbReference>
<dbReference type="GeneID" id="123117829"/>
<dbReference type="AlphaFoldDB" id="A0A3B6LYB5"/>
<keyword evidence="4" id="KW-0547">Nucleotide-binding</keyword>
<gene>
    <name evidence="13" type="primary">LOC123117829</name>
</gene>
<protein>
    <recommendedName>
        <fullName evidence="15">Disease resistance protein RPM1</fullName>
    </recommendedName>
</protein>
<dbReference type="Gene3D" id="1.10.10.10">
    <property type="entry name" value="Winged helix-like DNA-binding domain superfamily/Winged helix DNA-binding domain"/>
    <property type="match status" value="1"/>
</dbReference>
<feature type="chain" id="PRO_5043177544" description="Disease resistance protein RPM1" evidence="8">
    <location>
        <begin position="25"/>
        <end position="993"/>
    </location>
</feature>
<dbReference type="Gramene" id="TraesCS5B03G1335300.2">
    <property type="protein sequence ID" value="TraesCS5B03G1335300.2.CDS"/>
    <property type="gene ID" value="TraesCS5B03G1335300"/>
</dbReference>
<evidence type="ECO:0008006" key="15">
    <source>
        <dbReference type="Google" id="ProtNLM"/>
    </source>
</evidence>
<comment type="similarity">
    <text evidence="1">Belongs to the disease resistance NB-LRR family.</text>
</comment>
<evidence type="ECO:0000256" key="2">
    <source>
        <dbReference type="ARBA" id="ARBA00022614"/>
    </source>
</evidence>
<dbReference type="PANTHER" id="PTHR23155:SF1167">
    <property type="entry name" value="OS08G0412100 PROTEIN"/>
    <property type="match status" value="1"/>
</dbReference>
<dbReference type="Gene3D" id="1.10.8.430">
    <property type="entry name" value="Helical domain of apoptotic protease-activating factors"/>
    <property type="match status" value="1"/>
</dbReference>
<keyword evidence="5" id="KW-0611">Plant defense</keyword>
<dbReference type="InterPro" id="IPR038005">
    <property type="entry name" value="RX-like_CC"/>
</dbReference>
<dbReference type="OrthoDB" id="611041at2759"/>
<dbReference type="Gene3D" id="3.80.10.10">
    <property type="entry name" value="Ribonuclease Inhibitor"/>
    <property type="match status" value="1"/>
</dbReference>
<dbReference type="RefSeq" id="XP_044394439.1">
    <property type="nucleotide sequence ID" value="XM_044538504.1"/>
</dbReference>
<reference evidence="13" key="1">
    <citation type="submission" date="2018-08" db="EMBL/GenBank/DDBJ databases">
        <authorList>
            <person name="Rossello M."/>
        </authorList>
    </citation>
    <scope>NUCLEOTIDE SEQUENCE [LARGE SCALE GENOMIC DNA]</scope>
    <source>
        <strain evidence="13">cv. Chinese Spring</strain>
    </source>
</reference>
<reference evidence="13" key="2">
    <citation type="submission" date="2018-10" db="UniProtKB">
        <authorList>
            <consortium name="EnsemblPlants"/>
        </authorList>
    </citation>
    <scope>IDENTIFICATION</scope>
</reference>
<dbReference type="InterPro" id="IPR044974">
    <property type="entry name" value="Disease_R_plants"/>
</dbReference>
<feature type="domain" description="Disease resistance protein winged helix" evidence="11">
    <location>
        <begin position="446"/>
        <end position="517"/>
    </location>
</feature>
<dbReference type="InterPro" id="IPR027417">
    <property type="entry name" value="P-loop_NTPase"/>
</dbReference>
<keyword evidence="3" id="KW-0677">Repeat</keyword>
<dbReference type="GO" id="GO:0002758">
    <property type="term" value="P:innate immune response-activating signaling pathway"/>
    <property type="evidence" value="ECO:0007669"/>
    <property type="project" value="UniProtKB-ARBA"/>
</dbReference>
<dbReference type="CDD" id="cd14798">
    <property type="entry name" value="RX-CC_like"/>
    <property type="match status" value="1"/>
</dbReference>
<evidence type="ECO:0000256" key="7">
    <source>
        <dbReference type="SAM" id="Coils"/>
    </source>
</evidence>
<dbReference type="InterPro" id="IPR041118">
    <property type="entry name" value="Rx_N"/>
</dbReference>
<dbReference type="SMR" id="A0A3B6LYB5"/>
<feature type="domain" description="Disease resistance N-terminal" evidence="10">
    <location>
        <begin position="12"/>
        <end position="100"/>
    </location>
</feature>
<keyword evidence="8" id="KW-0732">Signal</keyword>
<evidence type="ECO:0000259" key="10">
    <source>
        <dbReference type="Pfam" id="PF18052"/>
    </source>
</evidence>
<keyword evidence="14" id="KW-1185">Reference proteome</keyword>
<evidence type="ECO:0000259" key="12">
    <source>
        <dbReference type="Pfam" id="PF23598"/>
    </source>
</evidence>
<dbReference type="GO" id="GO:0043531">
    <property type="term" value="F:ADP binding"/>
    <property type="evidence" value="ECO:0007669"/>
    <property type="project" value="InterPro"/>
</dbReference>
<evidence type="ECO:0000256" key="8">
    <source>
        <dbReference type="SAM" id="SignalP"/>
    </source>
</evidence>
<dbReference type="SUPFAM" id="SSF52058">
    <property type="entry name" value="L domain-like"/>
    <property type="match status" value="1"/>
</dbReference>
<dbReference type="Pfam" id="PF23598">
    <property type="entry name" value="LRR_14"/>
    <property type="match status" value="1"/>
</dbReference>
<dbReference type="InterPro" id="IPR002182">
    <property type="entry name" value="NB-ARC"/>
</dbReference>
<dbReference type="SUPFAM" id="SSF52540">
    <property type="entry name" value="P-loop containing nucleoside triphosphate hydrolases"/>
    <property type="match status" value="1"/>
</dbReference>
<evidence type="ECO:0000256" key="6">
    <source>
        <dbReference type="ARBA" id="ARBA00023054"/>
    </source>
</evidence>
<dbReference type="Gramene" id="TraesCS5B02G540000.2">
    <property type="protein sequence ID" value="TraesCS5B02G540000.2"/>
    <property type="gene ID" value="TraesCS5B02G540000"/>
</dbReference>
<feature type="domain" description="Disease resistance R13L4/SHOC-2-like LRR" evidence="12">
    <location>
        <begin position="567"/>
        <end position="921"/>
    </location>
</feature>
<dbReference type="InterPro" id="IPR058922">
    <property type="entry name" value="WHD_DRP"/>
</dbReference>
<evidence type="ECO:0000313" key="14">
    <source>
        <dbReference type="Proteomes" id="UP000019116"/>
    </source>
</evidence>
<evidence type="ECO:0000256" key="5">
    <source>
        <dbReference type="ARBA" id="ARBA00022821"/>
    </source>
</evidence>
<dbReference type="Pfam" id="PF00931">
    <property type="entry name" value="NB-ARC"/>
    <property type="match status" value="1"/>
</dbReference>
<name>A0A3B6LYB5_WHEAT</name>
<dbReference type="InterPro" id="IPR042197">
    <property type="entry name" value="Apaf_helical"/>
</dbReference>
<keyword evidence="6 7" id="KW-0175">Coiled coil</keyword>